<dbReference type="Pfam" id="PF01321">
    <property type="entry name" value="Creatinase_N"/>
    <property type="match status" value="1"/>
</dbReference>
<keyword evidence="2" id="KW-0378">Hydrolase</keyword>
<keyword evidence="1 3" id="KW-0479">Metal-binding</keyword>
<comment type="caution">
    <text evidence="6">The sequence shown here is derived from an EMBL/GenBank/DDBJ whole genome shotgun (WGS) entry which is preliminary data.</text>
</comment>
<dbReference type="InterPro" id="IPR050659">
    <property type="entry name" value="Peptidase_M24B"/>
</dbReference>
<evidence type="ECO:0000256" key="1">
    <source>
        <dbReference type="ARBA" id="ARBA00022723"/>
    </source>
</evidence>
<dbReference type="InterPro" id="IPR000587">
    <property type="entry name" value="Creatinase_N"/>
</dbReference>
<feature type="domain" description="Peptidase M24" evidence="4">
    <location>
        <begin position="134"/>
        <end position="334"/>
    </location>
</feature>
<dbReference type="InterPro" id="IPR000994">
    <property type="entry name" value="Pept_M24"/>
</dbReference>
<organism evidence="6">
    <name type="scientific">Fervidicoccus fontis</name>
    <dbReference type="NCBI Taxonomy" id="683846"/>
    <lineage>
        <taxon>Archaea</taxon>
        <taxon>Thermoproteota</taxon>
        <taxon>Thermoprotei</taxon>
        <taxon>Fervidicoccales</taxon>
        <taxon>Fervidicoccaceae</taxon>
        <taxon>Fervidicoccus</taxon>
    </lineage>
</organism>
<evidence type="ECO:0000256" key="3">
    <source>
        <dbReference type="RuleBase" id="RU000590"/>
    </source>
</evidence>
<evidence type="ECO:0000313" key="6">
    <source>
        <dbReference type="EMBL" id="HDS10034.1"/>
    </source>
</evidence>
<dbReference type="EMBL" id="DSDY01000008">
    <property type="protein sequence ID" value="HDS10034.1"/>
    <property type="molecule type" value="Genomic_DNA"/>
</dbReference>
<gene>
    <name evidence="6" type="ORF">ENO04_00190</name>
</gene>
<evidence type="ECO:0000259" key="4">
    <source>
        <dbReference type="Pfam" id="PF00557"/>
    </source>
</evidence>
<dbReference type="InterPro" id="IPR036005">
    <property type="entry name" value="Creatinase/aminopeptidase-like"/>
</dbReference>
<dbReference type="AlphaFoldDB" id="A0A7C1E3M7"/>
<dbReference type="SUPFAM" id="SSF53092">
    <property type="entry name" value="Creatinase/prolidase N-terminal domain"/>
    <property type="match status" value="1"/>
</dbReference>
<reference evidence="6" key="1">
    <citation type="journal article" date="2020" name="mSystems">
        <title>Genome- and Community-Level Interaction Insights into Carbon Utilization and Element Cycling Functions of Hydrothermarchaeota in Hydrothermal Sediment.</title>
        <authorList>
            <person name="Zhou Z."/>
            <person name="Liu Y."/>
            <person name="Xu W."/>
            <person name="Pan J."/>
            <person name="Luo Z.H."/>
            <person name="Li M."/>
        </authorList>
    </citation>
    <scope>NUCLEOTIDE SEQUENCE [LARGE SCALE GENOMIC DNA]</scope>
    <source>
        <strain evidence="6">SpSt-123</strain>
    </source>
</reference>
<accession>A0A7C1E3M7</accession>
<dbReference type="InterPro" id="IPR001131">
    <property type="entry name" value="Peptidase_M24B_aminopep-P_CS"/>
</dbReference>
<proteinExistence type="inferred from homology"/>
<dbReference type="PROSITE" id="PS00491">
    <property type="entry name" value="PROLINE_PEPTIDASE"/>
    <property type="match status" value="1"/>
</dbReference>
<dbReference type="PANTHER" id="PTHR46112:SF9">
    <property type="entry name" value="XAA-PRO AMINOPEPTIDASE"/>
    <property type="match status" value="1"/>
</dbReference>
<evidence type="ECO:0000259" key="5">
    <source>
        <dbReference type="Pfam" id="PF01321"/>
    </source>
</evidence>
<keyword evidence="6" id="KW-0031">Aminopeptidase</keyword>
<name>A0A7C1E3M7_9CREN</name>
<dbReference type="Pfam" id="PF00557">
    <property type="entry name" value="Peptidase_M24"/>
    <property type="match status" value="1"/>
</dbReference>
<protein>
    <submittedName>
        <fullName evidence="6">Aminopeptidase P family protein</fullName>
    </submittedName>
</protein>
<comment type="similarity">
    <text evidence="3">Belongs to the peptidase M24B family.</text>
</comment>
<dbReference type="GO" id="GO:0004177">
    <property type="term" value="F:aminopeptidase activity"/>
    <property type="evidence" value="ECO:0007669"/>
    <property type="project" value="UniProtKB-KW"/>
</dbReference>
<dbReference type="InterPro" id="IPR029149">
    <property type="entry name" value="Creatin/AminoP/Spt16_N"/>
</dbReference>
<dbReference type="SUPFAM" id="SSF55920">
    <property type="entry name" value="Creatinase/aminopeptidase"/>
    <property type="match status" value="1"/>
</dbReference>
<dbReference type="Gene3D" id="3.90.230.10">
    <property type="entry name" value="Creatinase/methionine aminopeptidase superfamily"/>
    <property type="match status" value="1"/>
</dbReference>
<dbReference type="Gene3D" id="3.40.350.10">
    <property type="entry name" value="Creatinase/prolidase N-terminal domain"/>
    <property type="match status" value="1"/>
</dbReference>
<evidence type="ECO:0000256" key="2">
    <source>
        <dbReference type="ARBA" id="ARBA00022801"/>
    </source>
</evidence>
<dbReference type="GO" id="GO:0046872">
    <property type="term" value="F:metal ion binding"/>
    <property type="evidence" value="ECO:0007669"/>
    <property type="project" value="UniProtKB-KW"/>
</dbReference>
<feature type="domain" description="Creatinase N-terminal" evidence="5">
    <location>
        <begin position="3"/>
        <end position="125"/>
    </location>
</feature>
<dbReference type="PANTHER" id="PTHR46112">
    <property type="entry name" value="AMINOPEPTIDASE"/>
    <property type="match status" value="1"/>
</dbReference>
<keyword evidence="6" id="KW-0645">Protease</keyword>
<sequence>MITELGLTGLVLHNSPNLVYLTGVNIKTFERPMFLVSNGEEHVLVAPKLDKEKLHRFEASGGKVVVYEDGADIEKLLASLAGSLGIESGKVGFDETVSLRVYRMLCRAIGEIRLVGITDDLLRRRYVKRKDEIENIKRAVNILDEVYRKIEASLEPGFTEAMLSSLIVNWGMELGADEVFFSAVQAGENSAIPHHERSARKIRRGDVVVIDISLTYNNYFGDLTRVFVLGPVDSKLRENYSVVKKAVEEAFSNVKPGRKASFIDDVARNYLSKHGLASFFVHRLGHGLGVEVHEPPYLSPTSDDVLADGNVFTIEPGLYFPGRYGLRLERNVAVLGGEPVYLDSYDVDIVEI</sequence>